<dbReference type="InterPro" id="IPR002925">
    <property type="entry name" value="Dienelactn_hydro"/>
</dbReference>
<dbReference type="SUPFAM" id="SSF53474">
    <property type="entry name" value="alpha/beta-Hydrolases"/>
    <property type="match status" value="1"/>
</dbReference>
<sequence length="248" mass="26836">MKENIDENTTIRTSWIDIPAADGRAYQGYLALPPARTGPGIVLFQEIFGVNRHIRAVAEQYAQLGFVVLAPDVFWRQAPRESFGYVGDEAARARDMLIRADMAEIGADLEGTVRSLRTRPEVTGGVGALGFCIGGRLAYLAAAAGLVEAAACYYGGGIQDQLQKAAAVRCPMLFHYGETDPMIPLAAVERVRAAFADRDTAKFFVYPGASHGFNCWERASYQPLAAMQAHGRTVLHFARHLAAGTTVA</sequence>
<dbReference type="PANTHER" id="PTHR46623:SF6">
    <property type="entry name" value="ALPHA_BETA-HYDROLASES SUPERFAMILY PROTEIN"/>
    <property type="match status" value="1"/>
</dbReference>
<dbReference type="InterPro" id="IPR051049">
    <property type="entry name" value="Dienelactone_hydrolase-like"/>
</dbReference>
<dbReference type="Proteomes" id="UP000255165">
    <property type="component" value="Unassembled WGS sequence"/>
</dbReference>
<protein>
    <submittedName>
        <fullName evidence="2">Dienelactone hydrolase family protein</fullName>
    </submittedName>
</protein>
<dbReference type="PANTHER" id="PTHR46623">
    <property type="entry name" value="CARBOXYMETHYLENEBUTENOLIDASE-RELATED"/>
    <property type="match status" value="1"/>
</dbReference>
<proteinExistence type="predicted"/>
<organism evidence="2 3">
    <name type="scientific">Cupriavidus lacunae</name>
    <dbReference type="NCBI Taxonomy" id="2666307"/>
    <lineage>
        <taxon>Bacteria</taxon>
        <taxon>Pseudomonadati</taxon>
        <taxon>Pseudomonadota</taxon>
        <taxon>Betaproteobacteria</taxon>
        <taxon>Burkholderiales</taxon>
        <taxon>Burkholderiaceae</taxon>
        <taxon>Cupriavidus</taxon>
    </lineage>
</organism>
<dbReference type="InterPro" id="IPR029058">
    <property type="entry name" value="AB_hydrolase_fold"/>
</dbReference>
<dbReference type="RefSeq" id="WP_115213421.1">
    <property type="nucleotide sequence ID" value="NZ_QKWJ01000028.1"/>
</dbReference>
<accession>A0A370NRI8</accession>
<name>A0A370NRI8_9BURK</name>
<dbReference type="GO" id="GO:0016787">
    <property type="term" value="F:hydrolase activity"/>
    <property type="evidence" value="ECO:0007669"/>
    <property type="project" value="UniProtKB-KW"/>
</dbReference>
<evidence type="ECO:0000313" key="3">
    <source>
        <dbReference type="Proteomes" id="UP000255165"/>
    </source>
</evidence>
<dbReference type="AlphaFoldDB" id="A0A370NRI8"/>
<reference evidence="3" key="1">
    <citation type="submission" date="2018-06" db="EMBL/GenBank/DDBJ databases">
        <authorList>
            <person name="Feng T."/>
            <person name="Jeon C.O."/>
        </authorList>
    </citation>
    <scope>NUCLEOTIDE SEQUENCE [LARGE SCALE GENOMIC DNA]</scope>
    <source>
        <strain evidence="3">S23</strain>
    </source>
</reference>
<evidence type="ECO:0000259" key="1">
    <source>
        <dbReference type="Pfam" id="PF01738"/>
    </source>
</evidence>
<keyword evidence="3" id="KW-1185">Reference proteome</keyword>
<feature type="domain" description="Dienelactone hydrolase" evidence="1">
    <location>
        <begin position="27"/>
        <end position="240"/>
    </location>
</feature>
<gene>
    <name evidence="2" type="ORF">DN412_21420</name>
</gene>
<dbReference type="EMBL" id="QKWJ01000028">
    <property type="protein sequence ID" value="RDK08232.1"/>
    <property type="molecule type" value="Genomic_DNA"/>
</dbReference>
<dbReference type="Pfam" id="PF01738">
    <property type="entry name" value="DLH"/>
    <property type="match status" value="1"/>
</dbReference>
<evidence type="ECO:0000313" key="2">
    <source>
        <dbReference type="EMBL" id="RDK08232.1"/>
    </source>
</evidence>
<comment type="caution">
    <text evidence="2">The sequence shown here is derived from an EMBL/GenBank/DDBJ whole genome shotgun (WGS) entry which is preliminary data.</text>
</comment>
<dbReference type="Gene3D" id="3.40.50.1820">
    <property type="entry name" value="alpha/beta hydrolase"/>
    <property type="match status" value="1"/>
</dbReference>
<keyword evidence="2" id="KW-0378">Hydrolase</keyword>